<protein>
    <submittedName>
        <fullName evidence="15">TonB-dependent receptor</fullName>
    </submittedName>
</protein>
<dbReference type="RefSeq" id="WP_261758843.1">
    <property type="nucleotide sequence ID" value="NZ_CP104562.2"/>
</dbReference>
<feature type="chain" id="PRO_5045858173" evidence="12">
    <location>
        <begin position="30"/>
        <end position="926"/>
    </location>
</feature>
<dbReference type="InterPro" id="IPR000531">
    <property type="entry name" value="Beta-barrel_TonB"/>
</dbReference>
<dbReference type="PROSITE" id="PS51257">
    <property type="entry name" value="PROKAR_LIPOPROTEIN"/>
    <property type="match status" value="1"/>
</dbReference>
<keyword evidence="5 10" id="KW-0812">Transmembrane</keyword>
<comment type="subcellular location">
    <subcellularLocation>
        <location evidence="1 10">Cell outer membrane</location>
        <topology evidence="1 10">Multi-pass membrane protein</topology>
    </subcellularLocation>
</comment>
<organism evidence="15 16">
    <name type="scientific">Roseateles amylovorans</name>
    <dbReference type="NCBI Taxonomy" id="2978473"/>
    <lineage>
        <taxon>Bacteria</taxon>
        <taxon>Pseudomonadati</taxon>
        <taxon>Pseudomonadota</taxon>
        <taxon>Betaproteobacteria</taxon>
        <taxon>Burkholderiales</taxon>
        <taxon>Sphaerotilaceae</taxon>
        <taxon>Roseateles</taxon>
    </lineage>
</organism>
<dbReference type="PANTHER" id="PTHR47234:SF2">
    <property type="entry name" value="TONB-DEPENDENT RECEPTOR"/>
    <property type="match status" value="1"/>
</dbReference>
<evidence type="ECO:0000313" key="15">
    <source>
        <dbReference type="EMBL" id="UXH79023.1"/>
    </source>
</evidence>
<evidence type="ECO:0000256" key="12">
    <source>
        <dbReference type="SAM" id="SignalP"/>
    </source>
</evidence>
<dbReference type="InterPro" id="IPR036942">
    <property type="entry name" value="Beta-barrel_TonB_sf"/>
</dbReference>
<gene>
    <name evidence="15" type="ORF">N4261_03545</name>
</gene>
<dbReference type="PROSITE" id="PS52016">
    <property type="entry name" value="TONB_DEPENDENT_REC_3"/>
    <property type="match status" value="1"/>
</dbReference>
<accession>A0ABY6B644</accession>
<evidence type="ECO:0000256" key="4">
    <source>
        <dbReference type="ARBA" id="ARBA00022452"/>
    </source>
</evidence>
<keyword evidence="6 11" id="KW-0798">TonB box</keyword>
<reference evidence="15" key="1">
    <citation type="submission" date="2022-10" db="EMBL/GenBank/DDBJ databases">
        <title>Characterization and whole genome sequencing of a new Roseateles species, isolated from fresh water.</title>
        <authorList>
            <person name="Guliayeva D.Y."/>
            <person name="Akhremchuk A.E."/>
            <person name="Sikolenko M.A."/>
            <person name="Valentovich L.N."/>
            <person name="Sidarenka A.V."/>
        </authorList>
    </citation>
    <scope>NUCLEOTIDE SEQUENCE</scope>
    <source>
        <strain evidence="15">BIM B-1768</strain>
    </source>
</reference>
<evidence type="ECO:0000259" key="14">
    <source>
        <dbReference type="Pfam" id="PF07715"/>
    </source>
</evidence>
<dbReference type="InterPro" id="IPR039426">
    <property type="entry name" value="TonB-dep_rcpt-like"/>
</dbReference>
<dbReference type="InterPro" id="IPR012910">
    <property type="entry name" value="Plug_dom"/>
</dbReference>
<feature type="domain" description="TonB-dependent receptor-like beta-barrel" evidence="13">
    <location>
        <begin position="368"/>
        <end position="898"/>
    </location>
</feature>
<keyword evidence="9 10" id="KW-0998">Cell outer membrane</keyword>
<evidence type="ECO:0000256" key="1">
    <source>
        <dbReference type="ARBA" id="ARBA00004571"/>
    </source>
</evidence>
<dbReference type="Proteomes" id="UP001064933">
    <property type="component" value="Chromosome"/>
</dbReference>
<dbReference type="InterPro" id="IPR037066">
    <property type="entry name" value="Plug_dom_sf"/>
</dbReference>
<evidence type="ECO:0000256" key="5">
    <source>
        <dbReference type="ARBA" id="ARBA00022692"/>
    </source>
</evidence>
<dbReference type="SUPFAM" id="SSF56935">
    <property type="entry name" value="Porins"/>
    <property type="match status" value="1"/>
</dbReference>
<comment type="similarity">
    <text evidence="2 10 11">Belongs to the TonB-dependent receptor family.</text>
</comment>
<evidence type="ECO:0000256" key="3">
    <source>
        <dbReference type="ARBA" id="ARBA00022448"/>
    </source>
</evidence>
<evidence type="ECO:0000256" key="6">
    <source>
        <dbReference type="ARBA" id="ARBA00023077"/>
    </source>
</evidence>
<keyword evidence="12" id="KW-0732">Signal</keyword>
<evidence type="ECO:0000256" key="2">
    <source>
        <dbReference type="ARBA" id="ARBA00009810"/>
    </source>
</evidence>
<proteinExistence type="inferred from homology"/>
<dbReference type="Gene3D" id="2.40.170.20">
    <property type="entry name" value="TonB-dependent receptor, beta-barrel domain"/>
    <property type="match status" value="1"/>
</dbReference>
<keyword evidence="3 10" id="KW-0813">Transport</keyword>
<dbReference type="Gene3D" id="2.170.130.10">
    <property type="entry name" value="TonB-dependent receptor, plug domain"/>
    <property type="match status" value="1"/>
</dbReference>
<name>A0ABY6B644_9BURK</name>
<feature type="domain" description="TonB-dependent receptor plug" evidence="14">
    <location>
        <begin position="54"/>
        <end position="172"/>
    </location>
</feature>
<sequence length="926" mass="100169">MSRLIPKQPKLLLTSVAVASSLSCAAAMAQSDVPATTQLERVEVTGSNIKRLASETASPVQVYNRDEIRRTGGTTVRQVLDTLTATTSNELRDDGNNSSFASGATGVSMRGLGKGATLVLLNGRRVANYGLADGAKDTFVNIDSIPSDVVERIEVLKDGASAIYGSDAMAGVINIITRRSYNGVGVSASYVYNDNPSVGDQKTASIVAGYGDLERDRFNIFGNIEAYRREGYTVADVKDSYPAWHKGIVSPSFGDPSVTSFPGNLRNPTTNARVPVAGCSTISAGACVTDLNGINPLSDPAHRINLFTGARFKINEDIQAFAELSYSKTTTEYYNLPMTIASGATSRWYDGYNKVAQSVPNPRLAVGNPANPFAVPVGIDYRFMDDPSIFGYDNDASQYRAMVGLQGNFRGYDWEVAGGRVNAKADKLSRWGSRDLFAAVASGEYKIGGPNSKELLDKYFPIQGSNGKNHQNWVDAKVSGEIAQLPGGPLAFAVGAEHREEAVSIISTQNVLRAEIIGRGSVLIDGDRKLDAAFLELNAPVFKGLELNGALRWDKASGFDGRVSPKFGVRYEVMPQLLLRGTVAGGFRAPNIPETLGQVGVTGFFNNTVDPRRCETATALRSILQKGTAADRSDATTAFNSGCLASLPAMISANPNLKPETSKSLTVGFVFEPVKNLSLAVDYFKIERKNEISSRDPAYVLEREGTAGYESMISRGALTDQEQAWVTRAKALDPVAAANLNWQAGQITSLLLQYENFGKTETSGVDIDVKGRVSSGEFGTLNLGVAATYALTYKPWDIDAGEWRPNQVSKYTNPRLKAVFSAYWTKGPWTTGLRFNYTSKTSLNYDETDESAWGEAACRTRLNPGSLPCFIDEDLRTDFSLAYTGIKNLRLSLNINNLMGDERPVNLRGGYSIRPRAFKVGASYEF</sequence>
<keyword evidence="8 15" id="KW-0675">Receptor</keyword>
<evidence type="ECO:0000256" key="10">
    <source>
        <dbReference type="PROSITE-ProRule" id="PRU01360"/>
    </source>
</evidence>
<evidence type="ECO:0000256" key="7">
    <source>
        <dbReference type="ARBA" id="ARBA00023136"/>
    </source>
</evidence>
<evidence type="ECO:0000259" key="13">
    <source>
        <dbReference type="Pfam" id="PF00593"/>
    </source>
</evidence>
<dbReference type="PANTHER" id="PTHR47234">
    <property type="match status" value="1"/>
</dbReference>
<evidence type="ECO:0000313" key="16">
    <source>
        <dbReference type="Proteomes" id="UP001064933"/>
    </source>
</evidence>
<dbReference type="CDD" id="cd01347">
    <property type="entry name" value="ligand_gated_channel"/>
    <property type="match status" value="1"/>
</dbReference>
<keyword evidence="4 10" id="KW-1134">Transmembrane beta strand</keyword>
<dbReference type="Pfam" id="PF00593">
    <property type="entry name" value="TonB_dep_Rec_b-barrel"/>
    <property type="match status" value="1"/>
</dbReference>
<keyword evidence="16" id="KW-1185">Reference proteome</keyword>
<dbReference type="Pfam" id="PF07715">
    <property type="entry name" value="Plug"/>
    <property type="match status" value="1"/>
</dbReference>
<evidence type="ECO:0000256" key="9">
    <source>
        <dbReference type="ARBA" id="ARBA00023237"/>
    </source>
</evidence>
<feature type="signal peptide" evidence="12">
    <location>
        <begin position="1"/>
        <end position="29"/>
    </location>
</feature>
<evidence type="ECO:0000256" key="8">
    <source>
        <dbReference type="ARBA" id="ARBA00023170"/>
    </source>
</evidence>
<evidence type="ECO:0000256" key="11">
    <source>
        <dbReference type="RuleBase" id="RU003357"/>
    </source>
</evidence>
<dbReference type="EMBL" id="CP104562">
    <property type="protein sequence ID" value="UXH79023.1"/>
    <property type="molecule type" value="Genomic_DNA"/>
</dbReference>
<keyword evidence="7 10" id="KW-0472">Membrane</keyword>